<gene>
    <name evidence="4" type="ORF">I206_00513</name>
</gene>
<accession>A0A1B9IC61</accession>
<feature type="domain" description="Rab-GAP TBC" evidence="3">
    <location>
        <begin position="144"/>
        <end position="376"/>
    </location>
</feature>
<dbReference type="InterPro" id="IPR000195">
    <property type="entry name" value="Rab-GAP-TBC_dom"/>
</dbReference>
<dbReference type="PROSITE" id="PS50086">
    <property type="entry name" value="TBC_RABGAP"/>
    <property type="match status" value="1"/>
</dbReference>
<dbReference type="Gene3D" id="1.10.8.270">
    <property type="entry name" value="putative rabgap domain of human tbc1 domain family member 14 like domains"/>
    <property type="match status" value="1"/>
</dbReference>
<dbReference type="FunFam" id="1.10.472.80:FF:000038">
    <property type="entry name" value="TBC1 domain family member 5"/>
    <property type="match status" value="1"/>
</dbReference>
<evidence type="ECO:0000259" key="3">
    <source>
        <dbReference type="PROSITE" id="PS50086"/>
    </source>
</evidence>
<protein>
    <recommendedName>
        <fullName evidence="3">Rab-GAP TBC domain-containing protein</fullName>
    </recommendedName>
</protein>
<dbReference type="AlphaFoldDB" id="A0A1B9IC61"/>
<dbReference type="FunFam" id="1.10.8.270:FF:000031">
    <property type="entry name" value="TBC1 domain family member 5"/>
    <property type="match status" value="1"/>
</dbReference>
<dbReference type="GO" id="GO:0005096">
    <property type="term" value="F:GTPase activator activity"/>
    <property type="evidence" value="ECO:0007669"/>
    <property type="project" value="UniProtKB-KW"/>
</dbReference>
<feature type="compositionally biased region" description="Low complexity" evidence="2">
    <location>
        <begin position="120"/>
        <end position="134"/>
    </location>
</feature>
<evidence type="ECO:0000256" key="1">
    <source>
        <dbReference type="ARBA" id="ARBA00022468"/>
    </source>
</evidence>
<reference evidence="4" key="1">
    <citation type="submission" date="2013-07" db="EMBL/GenBank/DDBJ databases">
        <title>The Genome Sequence of Cryptococcus pinus CBS10737.</title>
        <authorList>
            <consortium name="The Broad Institute Genome Sequencing Platform"/>
            <person name="Cuomo C."/>
            <person name="Litvintseva A."/>
            <person name="Chen Y."/>
            <person name="Heitman J."/>
            <person name="Sun S."/>
            <person name="Springer D."/>
            <person name="Dromer F."/>
            <person name="Young S.K."/>
            <person name="Zeng Q."/>
            <person name="Gargeya S."/>
            <person name="Fitzgerald M."/>
            <person name="Abouelleil A."/>
            <person name="Alvarado L."/>
            <person name="Berlin A.M."/>
            <person name="Chapman S.B."/>
            <person name="Dewar J."/>
            <person name="Goldberg J."/>
            <person name="Griggs A."/>
            <person name="Gujja S."/>
            <person name="Hansen M."/>
            <person name="Howarth C."/>
            <person name="Imamovic A."/>
            <person name="Larimer J."/>
            <person name="McCowan C."/>
            <person name="Murphy C."/>
            <person name="Pearson M."/>
            <person name="Priest M."/>
            <person name="Roberts A."/>
            <person name="Saif S."/>
            <person name="Shea T."/>
            <person name="Sykes S."/>
            <person name="Wortman J."/>
            <person name="Nusbaum C."/>
            <person name="Birren B."/>
        </authorList>
    </citation>
    <scope>NUCLEOTIDE SEQUENCE [LARGE SCALE GENOMIC DNA]</scope>
    <source>
        <strain evidence="4">CBS 10737</strain>
    </source>
</reference>
<dbReference type="STRING" id="1296096.A0A1B9IC61"/>
<reference evidence="4" key="2">
    <citation type="submission" date="2016-07" db="EMBL/GenBank/DDBJ databases">
        <title>Evolution of pathogenesis and genome organization in the Tremellales.</title>
        <authorList>
            <person name="Cuomo C."/>
            <person name="Litvintseva A."/>
            <person name="Heitman J."/>
            <person name="Chen Y."/>
            <person name="Sun S."/>
            <person name="Springer D."/>
            <person name="Dromer F."/>
            <person name="Young S."/>
            <person name="Zeng Q."/>
            <person name="Chapman S."/>
            <person name="Gujja S."/>
            <person name="Saif S."/>
            <person name="Birren B."/>
        </authorList>
    </citation>
    <scope>NUCLEOTIDE SEQUENCE</scope>
    <source>
        <strain evidence="4">CBS 10737</strain>
    </source>
</reference>
<organism evidence="4">
    <name type="scientific">Kwoniella pini CBS 10737</name>
    <dbReference type="NCBI Taxonomy" id="1296096"/>
    <lineage>
        <taxon>Eukaryota</taxon>
        <taxon>Fungi</taxon>
        <taxon>Dikarya</taxon>
        <taxon>Basidiomycota</taxon>
        <taxon>Agaricomycotina</taxon>
        <taxon>Tremellomycetes</taxon>
        <taxon>Tremellales</taxon>
        <taxon>Cryptococcaceae</taxon>
        <taxon>Kwoniella</taxon>
    </lineage>
</organism>
<keyword evidence="1" id="KW-0343">GTPase activation</keyword>
<feature type="region of interest" description="Disordered" evidence="2">
    <location>
        <begin position="716"/>
        <end position="883"/>
    </location>
</feature>
<dbReference type="PANTHER" id="PTHR22957">
    <property type="entry name" value="TBC1 DOMAIN FAMILY MEMBER GTPASE-ACTIVATING PROTEIN"/>
    <property type="match status" value="1"/>
</dbReference>
<dbReference type="SUPFAM" id="SSF47923">
    <property type="entry name" value="Ypt/Rab-GAP domain of gyp1p"/>
    <property type="match status" value="2"/>
</dbReference>
<dbReference type="OrthoDB" id="27140at2759"/>
<feature type="region of interest" description="Disordered" evidence="2">
    <location>
        <begin position="110"/>
        <end position="141"/>
    </location>
</feature>
<dbReference type="EMBL" id="KI894007">
    <property type="protein sequence ID" value="OCF53212.1"/>
    <property type="molecule type" value="Genomic_DNA"/>
</dbReference>
<dbReference type="PANTHER" id="PTHR22957:SF337">
    <property type="entry name" value="TBC1 DOMAIN FAMILY MEMBER 5"/>
    <property type="match status" value="1"/>
</dbReference>
<dbReference type="InterPro" id="IPR035969">
    <property type="entry name" value="Rab-GAP_TBC_sf"/>
</dbReference>
<evidence type="ECO:0000313" key="4">
    <source>
        <dbReference type="EMBL" id="OCF53212.1"/>
    </source>
</evidence>
<feature type="region of interest" description="Disordered" evidence="2">
    <location>
        <begin position="463"/>
        <end position="485"/>
    </location>
</feature>
<dbReference type="SMART" id="SM00164">
    <property type="entry name" value="TBC"/>
    <property type="match status" value="1"/>
</dbReference>
<evidence type="ECO:0000256" key="2">
    <source>
        <dbReference type="SAM" id="MobiDB-lite"/>
    </source>
</evidence>
<feature type="compositionally biased region" description="Gly residues" evidence="2">
    <location>
        <begin position="475"/>
        <end position="485"/>
    </location>
</feature>
<dbReference type="Pfam" id="PF00566">
    <property type="entry name" value="RabGAP-TBC"/>
    <property type="match status" value="2"/>
</dbReference>
<sequence length="883" mass="96677">MAEAIREEVVFPRPSIAEIQLTWKGIFSDPLISPSRLKATALTKNGLGEAAADGGIILRSVYWRLYHNLLPPPSSPNLFSGSVSIAREAYNSLRRRYLIAPDGRWASDCTGSETHLAPTSSSSSRSAQVSGSHSAQGDGWDPLSLDSSSPWKTWFAYVDLRSTISQDVERTFPDIPYFQLERVRKSLVTSLFLFSILNPDVGYRQGMHELLACCFLAVDRDSLSSEDRIENDMQTEAMWDTLDRNFVEHDSFQLFQAIMKGAKEFYEWRAEEGPIVSIFSRLPPSFIALKCGQSGELIDQEQKSRTPNAPPAPIITRCNNIHTSLLRRIDPQLWERLETEGVEAQIWAIRWIRLIFTREIPFPSAMRIWDGIFAEDPGLGIMDFICVAMLLLIRNELIEADYPTLLTQLLHYPSPSGIYPFEPSLILSQALFLRDNISPTAGVEVVLQNQDLLSVKVNPSDRVAEDHPVPRRGRGGISYRGSARGGRGRAGMGGLAQGLFERAQAAGLDKAFMTTVADLRKNLPDSATAYSYLPNLPFSPGTPSKENGSFSSIPSSSAALPRSFLTSPSATYFQQPQAVPQAAALPQEQAIRPKIGGRPSADSIGTEQSLKDAELEMAELRLAMVGMGKAMSEWLLALQPSIERDTGESEKENAWKGLERVKDGLLDAAGKETDQIVREWGWGLETSSSRAGTPAPDPEPYHPAESLVLTDNHAQTNDVGQNEKGTLEFEDNTTPTLPSHSIMSTQPAFPSPSISTTTSSFRLNNDASSSVLPRNPTSTIQNPDKSNLTLSSARSTPSAGLFRTPTEPNTAPLPPRPLSASPINQYTTTAVNSSQRQDPSANKRTTDGDRVNGDPLAGLGVTNRDTKDRRSGGVDPLLGVGVR</sequence>
<feature type="compositionally biased region" description="Polar residues" evidence="2">
    <location>
        <begin position="823"/>
        <end position="843"/>
    </location>
</feature>
<feature type="compositionally biased region" description="Low complexity" evidence="2">
    <location>
        <begin position="751"/>
        <end position="760"/>
    </location>
</feature>
<dbReference type="Gene3D" id="1.10.472.80">
    <property type="entry name" value="Ypt/Rab-GAP domain of gyp1p, domain 3"/>
    <property type="match status" value="1"/>
</dbReference>
<feature type="compositionally biased region" description="Polar residues" evidence="2">
    <location>
        <begin position="110"/>
        <end position="119"/>
    </location>
</feature>
<feature type="compositionally biased region" description="Polar residues" evidence="2">
    <location>
        <begin position="732"/>
        <end position="748"/>
    </location>
</feature>
<name>A0A1B9IC61_9TREE</name>
<feature type="compositionally biased region" description="Polar residues" evidence="2">
    <location>
        <begin position="761"/>
        <end position="798"/>
    </location>
</feature>
<proteinExistence type="predicted"/>